<dbReference type="PANTHER" id="PTHR42973:SF39">
    <property type="entry name" value="FAD-BINDING PCMH-TYPE DOMAIN-CONTAINING PROTEIN"/>
    <property type="match status" value="1"/>
</dbReference>
<evidence type="ECO:0000256" key="4">
    <source>
        <dbReference type="ARBA" id="ARBA00022827"/>
    </source>
</evidence>
<keyword evidence="5" id="KW-0560">Oxidoreductase</keyword>
<evidence type="ECO:0000256" key="2">
    <source>
        <dbReference type="ARBA" id="ARBA00005466"/>
    </source>
</evidence>
<evidence type="ECO:0000256" key="1">
    <source>
        <dbReference type="ARBA" id="ARBA00001974"/>
    </source>
</evidence>
<dbReference type="PROSITE" id="PS51387">
    <property type="entry name" value="FAD_PCMH"/>
    <property type="match status" value="1"/>
</dbReference>
<comment type="similarity">
    <text evidence="2">Belongs to the oxygen-dependent FAD-linked oxidoreductase family.</text>
</comment>
<sequence length="464" mass="50374">MGTATVTPADLSGLTNGFRGEVLLPGDPGYEQHRHVWNGAIDRRPAVIARCAGVADVIAALHVARDTGLTVAVRGGGHSFPGLSTCDDGIVVDLSPMRGTRVDPAARTVRAQAGVLLGELDRETQAFGTAVPSGIVTHTGIAGLTLGGGIGWLTRRHGLTLDQLLSVDLVTAGGELVHASEDENRDLFWGVRGGGGNFGVVTEFEYRLSDVGPTVLAGPIFWPVEQTAEVLRFYRGWIAGAPEDLGTIAGHRRAPTLPVVPPEMQGRHVTVVFVCWAGDPDDGERYVAPLRRVGTPLLDLCRPKPFVIHQATFDPSFERGWHYYFRSCDIGPLTDEIIDLFADHAARIRSPISSFNYFHVGDGAPSRVDDDATAFSGRHATHTVNINGNALTAEEHAAEREWVHELWDALEPHGVGAYTNFLMTEGEGRVRRAYGEEKYGRLQRLKTLWDPKNLFHLNQNIVPA</sequence>
<dbReference type="PROSITE" id="PS00862">
    <property type="entry name" value="OX2_COVAL_FAD"/>
    <property type="match status" value="1"/>
</dbReference>
<dbReference type="InterPro" id="IPR050416">
    <property type="entry name" value="FAD-linked_Oxidoreductase"/>
</dbReference>
<keyword evidence="3" id="KW-0285">Flavoprotein</keyword>
<dbReference type="PANTHER" id="PTHR42973">
    <property type="entry name" value="BINDING OXIDOREDUCTASE, PUTATIVE (AFU_ORTHOLOGUE AFUA_1G17690)-RELATED"/>
    <property type="match status" value="1"/>
</dbReference>
<dbReference type="InterPro" id="IPR016164">
    <property type="entry name" value="FAD-linked_Oxase-like_C"/>
</dbReference>
<dbReference type="InterPro" id="IPR016166">
    <property type="entry name" value="FAD-bd_PCMH"/>
</dbReference>
<comment type="caution">
    <text evidence="7">The sequence shown here is derived from an EMBL/GenBank/DDBJ whole genome shotgun (WGS) entry which is preliminary data.</text>
</comment>
<evidence type="ECO:0000259" key="6">
    <source>
        <dbReference type="PROSITE" id="PS51387"/>
    </source>
</evidence>
<evidence type="ECO:0000256" key="5">
    <source>
        <dbReference type="ARBA" id="ARBA00023002"/>
    </source>
</evidence>
<dbReference type="InterPro" id="IPR006094">
    <property type="entry name" value="Oxid_FAD_bind_N"/>
</dbReference>
<dbReference type="SUPFAM" id="SSF56176">
    <property type="entry name" value="FAD-binding/transporter-associated domain-like"/>
    <property type="match status" value="1"/>
</dbReference>
<evidence type="ECO:0000313" key="7">
    <source>
        <dbReference type="EMBL" id="GAA4287352.1"/>
    </source>
</evidence>
<name>A0ABP8ETV7_9MICO</name>
<accession>A0ABP8ETV7</accession>
<gene>
    <name evidence="7" type="ORF">GCM10022262_17110</name>
</gene>
<dbReference type="InterPro" id="IPR016167">
    <property type="entry name" value="FAD-bd_PCMH_sub1"/>
</dbReference>
<reference evidence="8" key="1">
    <citation type="journal article" date="2019" name="Int. J. Syst. Evol. Microbiol.">
        <title>The Global Catalogue of Microorganisms (GCM) 10K type strain sequencing project: providing services to taxonomists for standard genome sequencing and annotation.</title>
        <authorList>
            <consortium name="The Broad Institute Genomics Platform"/>
            <consortium name="The Broad Institute Genome Sequencing Center for Infectious Disease"/>
            <person name="Wu L."/>
            <person name="Ma J."/>
        </authorList>
    </citation>
    <scope>NUCLEOTIDE SEQUENCE [LARGE SCALE GENOMIC DNA]</scope>
    <source>
        <strain evidence="8">JCM 17459</strain>
    </source>
</reference>
<dbReference type="Proteomes" id="UP001499841">
    <property type="component" value="Unassembled WGS sequence"/>
</dbReference>
<protein>
    <submittedName>
        <fullName evidence="7">FAD-binding oxidoreductase</fullName>
    </submittedName>
</protein>
<dbReference type="Gene3D" id="3.30.465.10">
    <property type="match status" value="1"/>
</dbReference>
<dbReference type="RefSeq" id="WP_345039910.1">
    <property type="nucleotide sequence ID" value="NZ_BAABBA010000007.1"/>
</dbReference>
<feature type="domain" description="FAD-binding PCMH-type" evidence="6">
    <location>
        <begin position="41"/>
        <end position="211"/>
    </location>
</feature>
<keyword evidence="4" id="KW-0274">FAD</keyword>
<organism evidence="7 8">
    <name type="scientific">Georgenia daeguensis</name>
    <dbReference type="NCBI Taxonomy" id="908355"/>
    <lineage>
        <taxon>Bacteria</taxon>
        <taxon>Bacillati</taxon>
        <taxon>Actinomycetota</taxon>
        <taxon>Actinomycetes</taxon>
        <taxon>Micrococcales</taxon>
        <taxon>Bogoriellaceae</taxon>
        <taxon>Georgenia</taxon>
    </lineage>
</organism>
<comment type="cofactor">
    <cofactor evidence="1">
        <name>FAD</name>
        <dbReference type="ChEBI" id="CHEBI:57692"/>
    </cofactor>
</comment>
<keyword evidence="8" id="KW-1185">Reference proteome</keyword>
<dbReference type="Gene3D" id="3.30.43.10">
    <property type="entry name" value="Uridine Diphospho-n-acetylenolpyruvylglucosamine Reductase, domain 2"/>
    <property type="match status" value="1"/>
</dbReference>
<dbReference type="Pfam" id="PF08031">
    <property type="entry name" value="BBE"/>
    <property type="match status" value="1"/>
</dbReference>
<dbReference type="InterPro" id="IPR036318">
    <property type="entry name" value="FAD-bd_PCMH-like_sf"/>
</dbReference>
<dbReference type="SUPFAM" id="SSF55103">
    <property type="entry name" value="FAD-linked oxidases, C-terminal domain"/>
    <property type="match status" value="1"/>
</dbReference>
<dbReference type="EMBL" id="BAABBA010000007">
    <property type="protein sequence ID" value="GAA4287352.1"/>
    <property type="molecule type" value="Genomic_DNA"/>
</dbReference>
<dbReference type="InterPro" id="IPR006093">
    <property type="entry name" value="Oxy_OxRdtase_FAD_BS"/>
</dbReference>
<dbReference type="InterPro" id="IPR016169">
    <property type="entry name" value="FAD-bd_PCMH_sub2"/>
</dbReference>
<proteinExistence type="inferred from homology"/>
<dbReference type="Pfam" id="PF01565">
    <property type="entry name" value="FAD_binding_4"/>
    <property type="match status" value="1"/>
</dbReference>
<dbReference type="Gene3D" id="3.40.462.20">
    <property type="match status" value="1"/>
</dbReference>
<evidence type="ECO:0000313" key="8">
    <source>
        <dbReference type="Proteomes" id="UP001499841"/>
    </source>
</evidence>
<dbReference type="InterPro" id="IPR012951">
    <property type="entry name" value="BBE"/>
</dbReference>
<evidence type="ECO:0000256" key="3">
    <source>
        <dbReference type="ARBA" id="ARBA00022630"/>
    </source>
</evidence>